<evidence type="ECO:0000313" key="3">
    <source>
        <dbReference type="EMBL" id="CAB4604585.1"/>
    </source>
</evidence>
<evidence type="ECO:0000313" key="6">
    <source>
        <dbReference type="EMBL" id="CAB4947223.1"/>
    </source>
</evidence>
<evidence type="ECO:0000313" key="7">
    <source>
        <dbReference type="EMBL" id="CAB4972410.1"/>
    </source>
</evidence>
<dbReference type="EMBL" id="CAESAL010000111">
    <property type="protein sequence ID" value="CAB4346494.1"/>
    <property type="molecule type" value="Genomic_DNA"/>
</dbReference>
<proteinExistence type="predicted"/>
<organism evidence="4">
    <name type="scientific">freshwater metagenome</name>
    <dbReference type="NCBI Taxonomy" id="449393"/>
    <lineage>
        <taxon>unclassified sequences</taxon>
        <taxon>metagenomes</taxon>
        <taxon>ecological metagenomes</taxon>
    </lineage>
</organism>
<dbReference type="AlphaFoldDB" id="A0A6J6IER3"/>
<evidence type="ECO:0000313" key="1">
    <source>
        <dbReference type="EMBL" id="CAB4346494.1"/>
    </source>
</evidence>
<dbReference type="EMBL" id="CAEUNJ010000004">
    <property type="protein sequence ID" value="CAB4370358.1"/>
    <property type="molecule type" value="Genomic_DNA"/>
</dbReference>
<dbReference type="EMBL" id="CAEZVC010000050">
    <property type="protein sequence ID" value="CAB4622885.1"/>
    <property type="molecule type" value="Genomic_DNA"/>
</dbReference>
<evidence type="ECO:0000313" key="8">
    <source>
        <dbReference type="EMBL" id="CAB5078572.1"/>
    </source>
</evidence>
<dbReference type="EMBL" id="CAFBRD010000132">
    <property type="protein sequence ID" value="CAB5078572.1"/>
    <property type="molecule type" value="Genomic_DNA"/>
</dbReference>
<name>A0A6J6IER3_9ZZZZ</name>
<evidence type="ECO:0000313" key="5">
    <source>
        <dbReference type="EMBL" id="CAB4707038.1"/>
    </source>
</evidence>
<dbReference type="EMBL" id="CAEZXY010000031">
    <property type="protein sequence ID" value="CAB4707038.1"/>
    <property type="molecule type" value="Genomic_DNA"/>
</dbReference>
<dbReference type="EMBL" id="CAFBNJ010000022">
    <property type="protein sequence ID" value="CAB4947223.1"/>
    <property type="molecule type" value="Genomic_DNA"/>
</dbReference>
<evidence type="ECO:0000313" key="2">
    <source>
        <dbReference type="EMBL" id="CAB4370358.1"/>
    </source>
</evidence>
<gene>
    <name evidence="3" type="ORF">UFOPK1762_02162</name>
    <name evidence="4" type="ORF">UFOPK1906_00932</name>
    <name evidence="5" type="ORF">UFOPK2624_00875</name>
    <name evidence="1" type="ORF">UFOPK3331_01882</name>
    <name evidence="6" type="ORF">UFOPK3785_00594</name>
    <name evidence="7" type="ORF">UFOPK3927_00205</name>
    <name evidence="2" type="ORF">UFOPK4201_00161</name>
    <name evidence="8" type="ORF">UFOPK4371_01724</name>
</gene>
<evidence type="ECO:0000313" key="4">
    <source>
        <dbReference type="EMBL" id="CAB4622885.1"/>
    </source>
</evidence>
<dbReference type="EMBL" id="CAEZTY010000181">
    <property type="protein sequence ID" value="CAB4604585.1"/>
    <property type="molecule type" value="Genomic_DNA"/>
</dbReference>
<protein>
    <submittedName>
        <fullName evidence="4">Unannotated protein</fullName>
    </submittedName>
</protein>
<dbReference type="EMBL" id="CAFBOK010000013">
    <property type="protein sequence ID" value="CAB4972410.1"/>
    <property type="molecule type" value="Genomic_DNA"/>
</dbReference>
<sequence>MTITNEDLAKALRPVAPPRVIEDVYTDDQHERIMGVLKRQGPWPTITAHHFDTVEELVATTSGPMREGEGPKLTLDDIATGHFRGYLAKGSTCFYPELEDCFYNEKFLDLARDYWGAAYAKPTHMLFNFCGAHHSGLNPHLDAVQFRGIRLENSPVWLANIMGKSGLFQDHIVKMAQVIAWWYRGENGTFTYWPDGPFGQPKVLEHPLWDKGVVVQNEVMFHRGDPVGRPEDRDIPGLKHRSMIGYEADRDNWAITTDGEVIRRYQPEETRLLVHWSAELYSDMEELEKSLDHSDDLTSDMIFDRLIADMKNRGVKVDQPSDPMHDSDFIRSLIATYTIAPTTDWIPKPAA</sequence>
<reference evidence="4" key="1">
    <citation type="submission" date="2020-05" db="EMBL/GenBank/DDBJ databases">
        <authorList>
            <person name="Chiriac C."/>
            <person name="Salcher M."/>
            <person name="Ghai R."/>
            <person name="Kavagutti S V."/>
        </authorList>
    </citation>
    <scope>NUCLEOTIDE SEQUENCE</scope>
</reference>
<accession>A0A6J6IER3</accession>